<gene>
    <name evidence="9" type="ORF">KQX54_003353</name>
</gene>
<dbReference type="EMBL" id="JAHXZJ010000001">
    <property type="protein sequence ID" value="KAH0566712.1"/>
    <property type="molecule type" value="Genomic_DNA"/>
</dbReference>
<dbReference type="PANTHER" id="PTHR13359:SF2">
    <property type="entry name" value="LARGE RIBOSOMAL SUBUNIT PROTEIN ML40"/>
    <property type="match status" value="1"/>
</dbReference>
<keyword evidence="5" id="KW-0496">Mitochondrion</keyword>
<dbReference type="GO" id="GO:0005762">
    <property type="term" value="C:mitochondrial large ribosomal subunit"/>
    <property type="evidence" value="ECO:0007669"/>
    <property type="project" value="InterPro"/>
</dbReference>
<evidence type="ECO:0000313" key="9">
    <source>
        <dbReference type="EMBL" id="KAH0566712.1"/>
    </source>
</evidence>
<evidence type="ECO:0000256" key="5">
    <source>
        <dbReference type="ARBA" id="ARBA00023128"/>
    </source>
</evidence>
<dbReference type="Pfam" id="PF09812">
    <property type="entry name" value="MRP-L28"/>
    <property type="match status" value="1"/>
</dbReference>
<dbReference type="AlphaFoldDB" id="A0AAV7J6D2"/>
<keyword evidence="6" id="KW-0687">Ribonucleoprotein</keyword>
<dbReference type="FunFam" id="6.10.250.3440:FF:000001">
    <property type="entry name" value="Mitochondrial ribosomal protein L40"/>
    <property type="match status" value="1"/>
</dbReference>
<evidence type="ECO:0000256" key="6">
    <source>
        <dbReference type="ARBA" id="ARBA00023274"/>
    </source>
</evidence>
<name>A0AAV7J6D2_COTGL</name>
<evidence type="ECO:0000256" key="4">
    <source>
        <dbReference type="ARBA" id="ARBA00022980"/>
    </source>
</evidence>
<dbReference type="Proteomes" id="UP000826195">
    <property type="component" value="Unassembled WGS sequence"/>
</dbReference>
<dbReference type="InterPro" id="IPR019192">
    <property type="entry name" value="Ribosomal_mL40"/>
</dbReference>
<evidence type="ECO:0000256" key="2">
    <source>
        <dbReference type="ARBA" id="ARBA00009360"/>
    </source>
</evidence>
<keyword evidence="10" id="KW-1185">Reference proteome</keyword>
<evidence type="ECO:0000256" key="3">
    <source>
        <dbReference type="ARBA" id="ARBA00022946"/>
    </source>
</evidence>
<dbReference type="Gene3D" id="6.10.250.3440">
    <property type="match status" value="1"/>
</dbReference>
<organism evidence="9 10">
    <name type="scientific">Cotesia glomerata</name>
    <name type="common">Lepidopteran parasitic wasp</name>
    <name type="synonym">Apanteles glomeratus</name>
    <dbReference type="NCBI Taxonomy" id="32391"/>
    <lineage>
        <taxon>Eukaryota</taxon>
        <taxon>Metazoa</taxon>
        <taxon>Ecdysozoa</taxon>
        <taxon>Arthropoda</taxon>
        <taxon>Hexapoda</taxon>
        <taxon>Insecta</taxon>
        <taxon>Pterygota</taxon>
        <taxon>Neoptera</taxon>
        <taxon>Endopterygota</taxon>
        <taxon>Hymenoptera</taxon>
        <taxon>Apocrita</taxon>
        <taxon>Ichneumonoidea</taxon>
        <taxon>Braconidae</taxon>
        <taxon>Microgastrinae</taxon>
        <taxon>Cotesia</taxon>
    </lineage>
</organism>
<keyword evidence="3" id="KW-0809">Transit peptide</keyword>
<sequence>MSFLSALAKQSRVLLNPGLRQCPKRNIFTNISPVYFKITDTLFGEPLKRKKRLDPSVIRHREERKRRKLEKHIRRLEKHSKKLKPISECQVPFKLIDELKQRTRPKPELTPEVIEERTLLLKDWSRYKLRQHVQDVMTIESMIASQHRALEELKAESKDLYDAAIELDMSLLSLEVTGPTRTPPISNYDVPDGDYFDVSKKWENE</sequence>
<evidence type="ECO:0000256" key="7">
    <source>
        <dbReference type="ARBA" id="ARBA00035192"/>
    </source>
</evidence>
<proteinExistence type="inferred from homology"/>
<comment type="subcellular location">
    <subcellularLocation>
        <location evidence="1">Mitochondrion</location>
    </subcellularLocation>
</comment>
<evidence type="ECO:0000313" key="10">
    <source>
        <dbReference type="Proteomes" id="UP000826195"/>
    </source>
</evidence>
<keyword evidence="4" id="KW-0689">Ribosomal protein</keyword>
<evidence type="ECO:0000256" key="1">
    <source>
        <dbReference type="ARBA" id="ARBA00004173"/>
    </source>
</evidence>
<reference evidence="9 10" key="1">
    <citation type="journal article" date="2021" name="J. Hered.">
        <title>A chromosome-level genome assembly of the parasitoid wasp, Cotesia glomerata (Hymenoptera: Braconidae).</title>
        <authorList>
            <person name="Pinto B.J."/>
            <person name="Weis J.J."/>
            <person name="Gamble T."/>
            <person name="Ode P.J."/>
            <person name="Paul R."/>
            <person name="Zaspel J.M."/>
        </authorList>
    </citation>
    <scope>NUCLEOTIDE SEQUENCE [LARGE SCALE GENOMIC DNA]</scope>
    <source>
        <strain evidence="9">CgM1</strain>
    </source>
</reference>
<comment type="similarity">
    <text evidence="2">Belongs to the mitochondrion-specific ribosomal protein mL40 family.</text>
</comment>
<accession>A0AAV7J6D2</accession>
<comment type="caution">
    <text evidence="9">The sequence shown here is derived from an EMBL/GenBank/DDBJ whole genome shotgun (WGS) entry which is preliminary data.</text>
</comment>
<dbReference type="InterPro" id="IPR039145">
    <property type="entry name" value="Ribosomal_mL40_metazoa/plant"/>
</dbReference>
<evidence type="ECO:0000256" key="8">
    <source>
        <dbReference type="ARBA" id="ARBA00083752"/>
    </source>
</evidence>
<protein>
    <recommendedName>
        <fullName evidence="7">Large ribosomal subunit protein mL40</fullName>
    </recommendedName>
    <alternativeName>
        <fullName evidence="8">39S ribosomal protein L40, mitochondrial</fullName>
    </alternativeName>
</protein>
<dbReference type="PANTHER" id="PTHR13359">
    <property type="entry name" value="39S RIBOSOMAL PROTEIN L40, MITOCHONDRIAL"/>
    <property type="match status" value="1"/>
</dbReference>